<keyword evidence="3" id="KW-0808">Transferase</keyword>
<dbReference type="PANTHER" id="PTHR31605:SF0">
    <property type="entry name" value="GLYCEROL-3-PHOSPHATE O-ACYLTRANSFERASE 1"/>
    <property type="match status" value="1"/>
</dbReference>
<dbReference type="EMBL" id="FOXQ01000001">
    <property type="protein sequence ID" value="SFP54028.1"/>
    <property type="molecule type" value="Genomic_DNA"/>
</dbReference>
<evidence type="ECO:0000313" key="3">
    <source>
        <dbReference type="EMBL" id="SFP54028.1"/>
    </source>
</evidence>
<dbReference type="GO" id="GO:0008654">
    <property type="term" value="P:phospholipid biosynthetic process"/>
    <property type="evidence" value="ECO:0007669"/>
    <property type="project" value="TreeGrafter"/>
</dbReference>
<dbReference type="STRING" id="1465490.SAMN05444277_10197"/>
<dbReference type="OrthoDB" id="9806008at2"/>
<dbReference type="AlphaFoldDB" id="A0A1I5R677"/>
<accession>A0A1I5R677</accession>
<dbReference type="InterPro" id="IPR052744">
    <property type="entry name" value="GPAT/DAPAT"/>
</dbReference>
<dbReference type="Pfam" id="PF01553">
    <property type="entry name" value="Acyltransferase"/>
    <property type="match status" value="1"/>
</dbReference>
<dbReference type="PANTHER" id="PTHR31605">
    <property type="entry name" value="GLYCEROL-3-PHOSPHATE O-ACYLTRANSFERASE 1"/>
    <property type="match status" value="1"/>
</dbReference>
<sequence>MLYNVLKIWVRLAAHIFCRKIIINNRKILKEKGPLLIACNHPNSFLDSVILDILFEQPLWSLARGDAFISKKVSRFFKSVRMLPVYRASEGVENLSGNYKTFEACLNIFRRNGLVHIYSEGKCINEWHLRPLKKGTARLAIKAWEENIPLKVLPAGINYSSFRRFGKNVFINFGEIFTADIIDWNSTDGTRHFLFNNILRNQLEQLVFEIDKNDKAKQVVMLQQQPSQLKKIILAIPAIAGLLIHLPLYMPAKNYVLKRFANSDHYDSVLIGILIFTYPVYLLMITLITFAFTQSAWVFLLLLILPFTAWSYVQLKKQMDKQ</sequence>
<evidence type="ECO:0000259" key="2">
    <source>
        <dbReference type="SMART" id="SM00563"/>
    </source>
</evidence>
<dbReference type="SMART" id="SM00563">
    <property type="entry name" value="PlsC"/>
    <property type="match status" value="1"/>
</dbReference>
<gene>
    <name evidence="3" type="ORF">SAMN05444277_10197</name>
</gene>
<feature type="transmembrane region" description="Helical" evidence="1">
    <location>
        <begin position="269"/>
        <end position="290"/>
    </location>
</feature>
<evidence type="ECO:0000256" key="1">
    <source>
        <dbReference type="SAM" id="Phobius"/>
    </source>
</evidence>
<dbReference type="GO" id="GO:0016287">
    <property type="term" value="F:glycerone-phosphate O-acyltransferase activity"/>
    <property type="evidence" value="ECO:0007669"/>
    <property type="project" value="TreeGrafter"/>
</dbReference>
<feature type="transmembrane region" description="Helical" evidence="1">
    <location>
        <begin position="232"/>
        <end position="249"/>
    </location>
</feature>
<keyword evidence="4" id="KW-1185">Reference proteome</keyword>
<dbReference type="GO" id="GO:0004366">
    <property type="term" value="F:glycerol-3-phosphate O-acyltransferase activity"/>
    <property type="evidence" value="ECO:0007669"/>
    <property type="project" value="TreeGrafter"/>
</dbReference>
<dbReference type="InterPro" id="IPR002123">
    <property type="entry name" value="Plipid/glycerol_acylTrfase"/>
</dbReference>
<keyword evidence="1" id="KW-0472">Membrane</keyword>
<dbReference type="RefSeq" id="WP_090653452.1">
    <property type="nucleotide sequence ID" value="NZ_FOXQ01000001.1"/>
</dbReference>
<dbReference type="Proteomes" id="UP000199031">
    <property type="component" value="Unassembled WGS sequence"/>
</dbReference>
<proteinExistence type="predicted"/>
<feature type="domain" description="Phospholipid/glycerol acyltransferase" evidence="2">
    <location>
        <begin position="35"/>
        <end position="160"/>
    </location>
</feature>
<protein>
    <submittedName>
        <fullName evidence="3">Acyltransferase</fullName>
    </submittedName>
</protein>
<evidence type="ECO:0000313" key="4">
    <source>
        <dbReference type="Proteomes" id="UP000199031"/>
    </source>
</evidence>
<reference evidence="3 4" key="1">
    <citation type="submission" date="2016-10" db="EMBL/GenBank/DDBJ databases">
        <authorList>
            <person name="de Groot N.N."/>
        </authorList>
    </citation>
    <scope>NUCLEOTIDE SEQUENCE [LARGE SCALE GENOMIC DNA]</scope>
    <source>
        <strain evidence="3 4">DSM 28286</strain>
    </source>
</reference>
<name>A0A1I5R677_9BACT</name>
<organism evidence="3 4">
    <name type="scientific">Parafilimonas terrae</name>
    <dbReference type="NCBI Taxonomy" id="1465490"/>
    <lineage>
        <taxon>Bacteria</taxon>
        <taxon>Pseudomonadati</taxon>
        <taxon>Bacteroidota</taxon>
        <taxon>Chitinophagia</taxon>
        <taxon>Chitinophagales</taxon>
        <taxon>Chitinophagaceae</taxon>
        <taxon>Parafilimonas</taxon>
    </lineage>
</organism>
<keyword evidence="1" id="KW-1133">Transmembrane helix</keyword>
<dbReference type="SUPFAM" id="SSF69593">
    <property type="entry name" value="Glycerol-3-phosphate (1)-acyltransferase"/>
    <property type="match status" value="1"/>
</dbReference>
<keyword evidence="3" id="KW-0012">Acyltransferase</keyword>
<keyword evidence="1" id="KW-0812">Transmembrane</keyword>
<feature type="transmembrane region" description="Helical" evidence="1">
    <location>
        <begin position="296"/>
        <end position="313"/>
    </location>
</feature>